<organism evidence="4">
    <name type="scientific">Bodo saltans virus</name>
    <dbReference type="NCBI Taxonomy" id="2024608"/>
    <lineage>
        <taxon>Viruses</taxon>
        <taxon>Varidnaviria</taxon>
        <taxon>Bamfordvirae</taxon>
        <taxon>Nucleocytoviricota</taxon>
        <taxon>Megaviricetes</taxon>
        <taxon>Imitervirales</taxon>
        <taxon>Mimiviridae</taxon>
        <taxon>Klosneuvirinae</taxon>
        <taxon>Theiavirus</taxon>
        <taxon>Theiavirus salishense</taxon>
    </lineage>
</organism>
<dbReference type="EMBL" id="MF782455">
    <property type="protein sequence ID" value="ATZ81261.1"/>
    <property type="molecule type" value="Genomic_DNA"/>
</dbReference>
<proteinExistence type="predicted"/>
<evidence type="ECO:0000313" key="4">
    <source>
        <dbReference type="EMBL" id="ATZ81260.1"/>
    </source>
</evidence>
<keyword evidence="6" id="KW-1185">Reference proteome</keyword>
<evidence type="ECO:0000313" key="6">
    <source>
        <dbReference type="Proteomes" id="UP000240325"/>
    </source>
</evidence>
<evidence type="ECO:0000313" key="3">
    <source>
        <dbReference type="EMBL" id="ATZ81259.1"/>
    </source>
</evidence>
<keyword evidence="1" id="KW-1133">Transmembrane helix</keyword>
<reference evidence="4" key="1">
    <citation type="journal article" date="2017" name="Elife">
        <title>The kinetoplastid-infecting Bodo saltans virus (BsV), a window into the most abundant giant viruses in the sea.</title>
        <authorList>
            <person name="Deeg C.M."/>
            <person name="Chow C.-E.T."/>
            <person name="Suttle C.A."/>
        </authorList>
    </citation>
    <scope>NUCLEOTIDE SEQUENCE</scope>
    <source>
        <strain evidence="4">NG1</strain>
    </source>
</reference>
<dbReference type="EMBL" id="MF782455">
    <property type="protein sequence ID" value="ATZ81260.1"/>
    <property type="molecule type" value="Genomic_DNA"/>
</dbReference>
<feature type="transmembrane region" description="Helical" evidence="1">
    <location>
        <begin position="19"/>
        <end position="36"/>
    </location>
</feature>
<dbReference type="EMBL" id="MF782455">
    <property type="protein sequence ID" value="ATZ81259.1"/>
    <property type="molecule type" value="Genomic_DNA"/>
</dbReference>
<name>A0A2H4UWG2_9VIRU</name>
<evidence type="ECO:0000313" key="5">
    <source>
        <dbReference type="EMBL" id="ATZ81261.1"/>
    </source>
</evidence>
<sequence length="40" mass="4907">MINILSYLSFKYMNNNDNLIYVLYHLISCILWYLIIEHIV</sequence>
<dbReference type="Proteomes" id="UP000240325">
    <property type="component" value="Segment"/>
</dbReference>
<keyword evidence="1" id="KW-0472">Membrane</keyword>
<evidence type="ECO:0000313" key="2">
    <source>
        <dbReference type="EMBL" id="ATZ81258.1"/>
    </source>
</evidence>
<protein>
    <submittedName>
        <fullName evidence="4">Uncharacterized protein</fullName>
    </submittedName>
</protein>
<accession>A0A2H4UWG2</accession>
<evidence type="ECO:0000256" key="1">
    <source>
        <dbReference type="SAM" id="Phobius"/>
    </source>
</evidence>
<keyword evidence="1" id="KW-0812">Transmembrane</keyword>
<dbReference type="EMBL" id="MF782455">
    <property type="protein sequence ID" value="ATZ81258.1"/>
    <property type="molecule type" value="Genomic_DNA"/>
</dbReference>
<gene>
    <name evidence="2" type="ORF">BMW23_1215</name>
    <name evidence="3" type="ORF">BMW23_1216</name>
    <name evidence="4" type="ORF">BMW23_1217</name>
    <name evidence="5" type="ORF">BMW23_1218</name>
</gene>